<comment type="caution">
    <text evidence="1">The sequence shown here is derived from an EMBL/GenBank/DDBJ whole genome shotgun (WGS) entry which is preliminary data.</text>
</comment>
<keyword evidence="2" id="KW-1185">Reference proteome</keyword>
<dbReference type="RefSeq" id="WP_226949832.1">
    <property type="nucleotide sequence ID" value="NZ_FXAV01000001.1"/>
</dbReference>
<evidence type="ECO:0000313" key="1">
    <source>
        <dbReference type="EMBL" id="SMG14822.1"/>
    </source>
</evidence>
<evidence type="ECO:0000313" key="2">
    <source>
        <dbReference type="Proteomes" id="UP000193566"/>
    </source>
</evidence>
<dbReference type="Pfam" id="PF21900">
    <property type="entry name" value="DUF6920"/>
    <property type="match status" value="1"/>
</dbReference>
<dbReference type="InterPro" id="IPR054213">
    <property type="entry name" value="DUF6920"/>
</dbReference>
<dbReference type="EMBL" id="FXAV01000001">
    <property type="protein sequence ID" value="SMG14822.1"/>
    <property type="molecule type" value="Genomic_DNA"/>
</dbReference>
<name>A0ABY1M603_RHORH</name>
<protein>
    <submittedName>
        <fullName evidence="1">Uncharacterized protein</fullName>
    </submittedName>
</protein>
<gene>
    <name evidence="1" type="ORF">SAMN02745947_00799</name>
</gene>
<organism evidence="1 2">
    <name type="scientific">Rhodococcus rhodochrous J3</name>
    <dbReference type="NCBI Taxonomy" id="903528"/>
    <lineage>
        <taxon>Bacteria</taxon>
        <taxon>Bacillati</taxon>
        <taxon>Actinomycetota</taxon>
        <taxon>Actinomycetes</taxon>
        <taxon>Mycobacteriales</taxon>
        <taxon>Nocardiaceae</taxon>
        <taxon>Rhodococcus</taxon>
    </lineage>
</organism>
<dbReference type="Proteomes" id="UP000193566">
    <property type="component" value="Unassembled WGS sequence"/>
</dbReference>
<proteinExistence type="predicted"/>
<accession>A0ABY1M603</accession>
<sequence>MGRAPAVPRAAHHVGTHWRALSEVKGTGERFAPAMTASLPPAARRWINHAVAEGTPMAAAARLEMSGEIRLGSWRPFTAVQLLAPTTGFIWAATTRLGPLSVSGYDRFTDGCGEMRWRIGGIIPVMSADGPDVSDSAAGRLAGESIFVPTTFPLARWRGDEFVASATWTVDGRKETVRLDVADDGALCGVRMLRWGNPDNHEFGRYPFIVAVEAERRFGGMTIASRIRASWDTGTGGDGEFFRAEITSADFF</sequence>
<reference evidence="1 2" key="1">
    <citation type="submission" date="2017-04" db="EMBL/GenBank/DDBJ databases">
        <authorList>
            <person name="Varghese N."/>
            <person name="Submissions S."/>
        </authorList>
    </citation>
    <scope>NUCLEOTIDE SEQUENCE [LARGE SCALE GENOMIC DNA]</scope>
    <source>
        <strain evidence="1 2">J3</strain>
    </source>
</reference>